<proteinExistence type="predicted"/>
<dbReference type="SUPFAM" id="SSF116726">
    <property type="entry name" value="TrkA C-terminal domain-like"/>
    <property type="match status" value="1"/>
</dbReference>
<accession>A0A645HKQ4</accession>
<reference evidence="2" key="1">
    <citation type="submission" date="2019-08" db="EMBL/GenBank/DDBJ databases">
        <authorList>
            <person name="Kucharzyk K."/>
            <person name="Murdoch R.W."/>
            <person name="Higgins S."/>
            <person name="Loffler F."/>
        </authorList>
    </citation>
    <scope>NUCLEOTIDE SEQUENCE</scope>
</reference>
<dbReference type="PROSITE" id="PS51202">
    <property type="entry name" value="RCK_C"/>
    <property type="match status" value="1"/>
</dbReference>
<gene>
    <name evidence="2" type="ORF">SDC9_186858</name>
</gene>
<dbReference type="Pfam" id="PF02080">
    <property type="entry name" value="TrkA_C"/>
    <property type="match status" value="1"/>
</dbReference>
<dbReference type="Gene3D" id="3.30.70.1450">
    <property type="entry name" value="Regulator of K+ conductance, C-terminal domain"/>
    <property type="match status" value="1"/>
</dbReference>
<name>A0A645HKQ4_9ZZZZ</name>
<dbReference type="GO" id="GO:0008324">
    <property type="term" value="F:monoatomic cation transmembrane transporter activity"/>
    <property type="evidence" value="ECO:0007669"/>
    <property type="project" value="InterPro"/>
</dbReference>
<dbReference type="InterPro" id="IPR036721">
    <property type="entry name" value="RCK_C_sf"/>
</dbReference>
<dbReference type="GO" id="GO:0006813">
    <property type="term" value="P:potassium ion transport"/>
    <property type="evidence" value="ECO:0007669"/>
    <property type="project" value="InterPro"/>
</dbReference>
<dbReference type="InterPro" id="IPR006037">
    <property type="entry name" value="RCK_C"/>
</dbReference>
<feature type="domain" description="RCK C-terminal" evidence="1">
    <location>
        <begin position="1"/>
        <end position="68"/>
    </location>
</feature>
<dbReference type="AlphaFoldDB" id="A0A645HKQ4"/>
<comment type="caution">
    <text evidence="2">The sequence shown here is derived from an EMBL/GenBank/DDBJ whole genome shotgun (WGS) entry which is preliminary data.</text>
</comment>
<organism evidence="2">
    <name type="scientific">bioreactor metagenome</name>
    <dbReference type="NCBI Taxonomy" id="1076179"/>
    <lineage>
        <taxon>unclassified sequences</taxon>
        <taxon>metagenomes</taxon>
        <taxon>ecological metagenomes</taxon>
    </lineage>
</organism>
<sequence length="68" mass="7303">MEFTANSSTRFLNTTLNDLSLRDGLLIAAIVRGANAIIPGGGDMILEGDRVIVVAKSLFLEDLNDILK</sequence>
<evidence type="ECO:0000259" key="1">
    <source>
        <dbReference type="PROSITE" id="PS51202"/>
    </source>
</evidence>
<dbReference type="EMBL" id="VSSQ01095081">
    <property type="protein sequence ID" value="MPN39330.1"/>
    <property type="molecule type" value="Genomic_DNA"/>
</dbReference>
<protein>
    <recommendedName>
        <fullName evidence="1">RCK C-terminal domain-containing protein</fullName>
    </recommendedName>
</protein>
<evidence type="ECO:0000313" key="2">
    <source>
        <dbReference type="EMBL" id="MPN39330.1"/>
    </source>
</evidence>